<keyword evidence="3" id="KW-0472">Membrane</keyword>
<sequence length="284" mass="31267">MTEPVNRQPRYWEEGHLSFSGGGFIGIYHVGVAIAFKKFAPHITSRKVLGASSGALASMCLVTNMPIDQIIKGIATMSTHCRSLALGPFDPRFSIFNIMKTALTENACEDAHQISTNKLFISLTRATTLENKMMSDFESREELIDVLLASCFIPYFLGLVPPTIRGVSYIDGGFTDNLPTHDENTITVSPFAGMATIRPRPSTSKLPDIIYTPENAIRMVKTVFSPPPKALAEVCQEGFKDALEFIREHDLFACESCALLPNKPETRSCRRCLDLISEAENAGV</sequence>
<dbReference type="GO" id="GO:0005811">
    <property type="term" value="C:lipid droplet"/>
    <property type="evidence" value="ECO:0007669"/>
    <property type="project" value="TreeGrafter"/>
</dbReference>
<feature type="domain" description="PNPLA" evidence="4">
    <location>
        <begin position="17"/>
        <end position="184"/>
    </location>
</feature>
<dbReference type="InterPro" id="IPR033562">
    <property type="entry name" value="PLPL"/>
</dbReference>
<keyword evidence="2" id="KW-0378">Hydrolase</keyword>
<feature type="active site" description="Proton acceptor" evidence="2">
    <location>
        <position position="171"/>
    </location>
</feature>
<gene>
    <name evidence="6" type="primary">LOC100908550</name>
</gene>
<organism evidence="5 6">
    <name type="scientific">Galendromus occidentalis</name>
    <name type="common">western predatory mite</name>
    <dbReference type="NCBI Taxonomy" id="34638"/>
    <lineage>
        <taxon>Eukaryota</taxon>
        <taxon>Metazoa</taxon>
        <taxon>Ecdysozoa</taxon>
        <taxon>Arthropoda</taxon>
        <taxon>Chelicerata</taxon>
        <taxon>Arachnida</taxon>
        <taxon>Acari</taxon>
        <taxon>Parasitiformes</taxon>
        <taxon>Mesostigmata</taxon>
        <taxon>Gamasina</taxon>
        <taxon>Phytoseioidea</taxon>
        <taxon>Phytoseiidae</taxon>
        <taxon>Typhlodrominae</taxon>
        <taxon>Galendromus</taxon>
    </lineage>
</organism>
<dbReference type="SUPFAM" id="SSF52151">
    <property type="entry name" value="FabD/lysophospholipase-like"/>
    <property type="match status" value="1"/>
</dbReference>
<dbReference type="GO" id="GO:0016020">
    <property type="term" value="C:membrane"/>
    <property type="evidence" value="ECO:0007669"/>
    <property type="project" value="TreeGrafter"/>
</dbReference>
<feature type="transmembrane region" description="Helical" evidence="3">
    <location>
        <begin position="48"/>
        <end position="67"/>
    </location>
</feature>
<dbReference type="PROSITE" id="PS51635">
    <property type="entry name" value="PNPLA"/>
    <property type="match status" value="1"/>
</dbReference>
<evidence type="ECO:0000256" key="3">
    <source>
        <dbReference type="SAM" id="Phobius"/>
    </source>
</evidence>
<evidence type="ECO:0000313" key="5">
    <source>
        <dbReference type="Proteomes" id="UP000694867"/>
    </source>
</evidence>
<dbReference type="GO" id="GO:0005737">
    <property type="term" value="C:cytoplasm"/>
    <property type="evidence" value="ECO:0007669"/>
    <property type="project" value="TreeGrafter"/>
</dbReference>
<dbReference type="GeneID" id="100908550"/>
<keyword evidence="1 2" id="KW-0443">Lipid metabolism</keyword>
<dbReference type="Proteomes" id="UP000694867">
    <property type="component" value="Unplaced"/>
</dbReference>
<keyword evidence="3" id="KW-0812">Transmembrane</keyword>
<feature type="transmembrane region" description="Helical" evidence="3">
    <location>
        <begin position="17"/>
        <end position="36"/>
    </location>
</feature>
<keyword evidence="5" id="KW-1185">Reference proteome</keyword>
<dbReference type="RefSeq" id="XP_018494493.1">
    <property type="nucleotide sequence ID" value="XM_018638977.1"/>
</dbReference>
<keyword evidence="2" id="KW-0442">Lipid degradation</keyword>
<dbReference type="GO" id="GO:0019433">
    <property type="term" value="P:triglyceride catabolic process"/>
    <property type="evidence" value="ECO:0007669"/>
    <property type="project" value="TreeGrafter"/>
</dbReference>
<feature type="short sequence motif" description="GXSXG" evidence="2">
    <location>
        <begin position="50"/>
        <end position="54"/>
    </location>
</feature>
<name>A0AAJ7L5B1_9ACAR</name>
<dbReference type="AlphaFoldDB" id="A0AAJ7L5B1"/>
<evidence type="ECO:0000256" key="1">
    <source>
        <dbReference type="ARBA" id="ARBA00023098"/>
    </source>
</evidence>
<proteinExistence type="predicted"/>
<feature type="short sequence motif" description="DGA/G" evidence="2">
    <location>
        <begin position="171"/>
        <end position="173"/>
    </location>
</feature>
<keyword evidence="3" id="KW-1133">Transmembrane helix</keyword>
<dbReference type="InterPro" id="IPR016035">
    <property type="entry name" value="Acyl_Trfase/lysoPLipase"/>
</dbReference>
<evidence type="ECO:0000313" key="6">
    <source>
        <dbReference type="RefSeq" id="XP_018494493.1"/>
    </source>
</evidence>
<accession>A0AAJ7L5B1</accession>
<dbReference type="InterPro" id="IPR002641">
    <property type="entry name" value="PNPLA_dom"/>
</dbReference>
<reference evidence="6" key="1">
    <citation type="submission" date="2025-08" db="UniProtKB">
        <authorList>
            <consortium name="RefSeq"/>
        </authorList>
    </citation>
    <scope>IDENTIFICATION</scope>
</reference>
<dbReference type="Gene3D" id="3.40.1090.10">
    <property type="entry name" value="Cytosolic phospholipase A2 catalytic domain"/>
    <property type="match status" value="2"/>
</dbReference>
<feature type="short sequence motif" description="GXGXXG" evidence="2">
    <location>
        <begin position="21"/>
        <end position="26"/>
    </location>
</feature>
<dbReference type="GO" id="GO:0055088">
    <property type="term" value="P:lipid homeostasis"/>
    <property type="evidence" value="ECO:0007669"/>
    <property type="project" value="TreeGrafter"/>
</dbReference>
<evidence type="ECO:0000259" key="4">
    <source>
        <dbReference type="PROSITE" id="PS51635"/>
    </source>
</evidence>
<feature type="active site" description="Nucleophile" evidence="2">
    <location>
        <position position="52"/>
    </location>
</feature>
<dbReference type="PANTHER" id="PTHR12406">
    <property type="entry name" value="CALCIUM-INDEPENDENT PHOSPHOLIPASE A2 IPLA2 -RELATED"/>
    <property type="match status" value="1"/>
</dbReference>
<feature type="non-terminal residue" evidence="6">
    <location>
        <position position="284"/>
    </location>
</feature>
<protein>
    <submittedName>
        <fullName evidence="6">Patatin-like phospholipase domain-containing protein 2</fullName>
    </submittedName>
</protein>
<dbReference type="KEGG" id="goe:100908550"/>
<dbReference type="PANTHER" id="PTHR12406:SF41">
    <property type="entry name" value="BRUMMER, ISOFORM B-RELATED"/>
    <property type="match status" value="1"/>
</dbReference>
<evidence type="ECO:0000256" key="2">
    <source>
        <dbReference type="PROSITE-ProRule" id="PRU01161"/>
    </source>
</evidence>
<dbReference type="Pfam" id="PF01734">
    <property type="entry name" value="Patatin"/>
    <property type="match status" value="1"/>
</dbReference>
<dbReference type="GO" id="GO:0004806">
    <property type="term" value="F:triacylglycerol lipase activity"/>
    <property type="evidence" value="ECO:0007669"/>
    <property type="project" value="TreeGrafter"/>
</dbReference>